<keyword evidence="2" id="KW-1185">Reference proteome</keyword>
<proteinExistence type="predicted"/>
<gene>
    <name evidence="1" type="ORF">AVEN_166099_1</name>
</gene>
<evidence type="ECO:0000313" key="1">
    <source>
        <dbReference type="EMBL" id="GBM43355.1"/>
    </source>
</evidence>
<accession>A0A4Y2FSA8</accession>
<dbReference type="OrthoDB" id="7422307at2759"/>
<reference evidence="1 2" key="1">
    <citation type="journal article" date="2019" name="Sci. Rep.">
        <title>Orb-weaving spider Araneus ventricosus genome elucidates the spidroin gene catalogue.</title>
        <authorList>
            <person name="Kono N."/>
            <person name="Nakamura H."/>
            <person name="Ohtoshi R."/>
            <person name="Moran D.A.P."/>
            <person name="Shinohara A."/>
            <person name="Yoshida Y."/>
            <person name="Fujiwara M."/>
            <person name="Mori M."/>
            <person name="Tomita M."/>
            <person name="Arakawa K."/>
        </authorList>
    </citation>
    <scope>NUCLEOTIDE SEQUENCE [LARGE SCALE GENOMIC DNA]</scope>
</reference>
<evidence type="ECO:0000313" key="2">
    <source>
        <dbReference type="Proteomes" id="UP000499080"/>
    </source>
</evidence>
<sequence>MHRKRLAKEPSLLIGSRFGERVLSNVTLRCMRQYPVEPIVSYFASLAQIRGLEVGSNDIDELVEEHNQDRYTEEVMELHCGLQQ</sequence>
<dbReference type="EMBL" id="BGPR01001027">
    <property type="protein sequence ID" value="GBM43355.1"/>
    <property type="molecule type" value="Genomic_DNA"/>
</dbReference>
<dbReference type="Proteomes" id="UP000499080">
    <property type="component" value="Unassembled WGS sequence"/>
</dbReference>
<organism evidence="1 2">
    <name type="scientific">Araneus ventricosus</name>
    <name type="common">Orbweaver spider</name>
    <name type="synonym">Epeira ventricosa</name>
    <dbReference type="NCBI Taxonomy" id="182803"/>
    <lineage>
        <taxon>Eukaryota</taxon>
        <taxon>Metazoa</taxon>
        <taxon>Ecdysozoa</taxon>
        <taxon>Arthropoda</taxon>
        <taxon>Chelicerata</taxon>
        <taxon>Arachnida</taxon>
        <taxon>Araneae</taxon>
        <taxon>Araneomorphae</taxon>
        <taxon>Entelegynae</taxon>
        <taxon>Araneoidea</taxon>
        <taxon>Araneidae</taxon>
        <taxon>Araneus</taxon>
    </lineage>
</organism>
<comment type="caution">
    <text evidence="1">The sequence shown here is derived from an EMBL/GenBank/DDBJ whole genome shotgun (WGS) entry which is preliminary data.</text>
</comment>
<protein>
    <submittedName>
        <fullName evidence="1">Uncharacterized protein</fullName>
    </submittedName>
</protein>
<name>A0A4Y2FSA8_ARAVE</name>
<dbReference type="AlphaFoldDB" id="A0A4Y2FSA8"/>